<comment type="subcellular location">
    <subcellularLocation>
        <location evidence="1">Bacterial flagellum basal body</location>
    </subcellularLocation>
    <subcellularLocation>
        <location evidence="2">Cell membrane</location>
        <topology evidence="2">Peripheral membrane protein</topology>
    </subcellularLocation>
</comment>
<keyword evidence="6" id="KW-0145">Chemotaxis</keyword>
<dbReference type="RefSeq" id="WP_275227227.1">
    <property type="nucleotide sequence ID" value="NZ_JARESE010000015.1"/>
</dbReference>
<sequence length="297" mass="31091">MKPERALVADRTQARHCPELLAAEPATGELGPALNLLGERLARTLAVGLARLSGTDAPKITPGMPRDCTMATIAAEGAALASHSLLAVGPEGRSLLATFDAAPVFRLVDRAFGGRGQVPNPMPASFPLSAELLIARLEATVATALGEAFGAAFPVHPLRRDTSLRQLSAYAETEAMLQLVLVVQEEGCEPWMLSLAFPHATLAPIFSGSARASRPHTPARPAPSPVDEPFASMPLTVTAVIVDMAIGFSKLADLKPGDVLPVAVARSVPLRIGDQTIATGTIGDLDDRVAVRINHAF</sequence>
<dbReference type="EMBL" id="JARESE010000015">
    <property type="protein sequence ID" value="MDE8651128.1"/>
    <property type="molecule type" value="Genomic_DNA"/>
</dbReference>
<dbReference type="SUPFAM" id="SSF101801">
    <property type="entry name" value="Surface presentation of antigens (SPOA)"/>
    <property type="match status" value="1"/>
</dbReference>
<evidence type="ECO:0000256" key="1">
    <source>
        <dbReference type="ARBA" id="ARBA00004117"/>
    </source>
</evidence>
<evidence type="ECO:0000256" key="9">
    <source>
        <dbReference type="ARBA" id="ARBA00023143"/>
    </source>
</evidence>
<keyword evidence="12" id="KW-0966">Cell projection</keyword>
<keyword evidence="5" id="KW-1003">Cell membrane</keyword>
<evidence type="ECO:0000256" key="3">
    <source>
        <dbReference type="ARBA" id="ARBA00011049"/>
    </source>
</evidence>
<comment type="similarity">
    <text evidence="3">Belongs to the FliM family.</text>
</comment>
<dbReference type="Proteomes" id="UP001216253">
    <property type="component" value="Unassembled WGS sequence"/>
</dbReference>
<evidence type="ECO:0000256" key="6">
    <source>
        <dbReference type="ARBA" id="ARBA00022500"/>
    </source>
</evidence>
<name>A0ABT5WM55_9SPHN</name>
<evidence type="ECO:0000256" key="4">
    <source>
        <dbReference type="ARBA" id="ARBA00021898"/>
    </source>
</evidence>
<dbReference type="InterPro" id="IPR036429">
    <property type="entry name" value="SpoA-like_sf"/>
</dbReference>
<feature type="domain" description="Flagellar motor switch protein FliN-like C-terminal" evidence="11">
    <location>
        <begin position="232"/>
        <end position="295"/>
    </location>
</feature>
<organism evidence="12 13">
    <name type="scientific">Novosphingobium album</name>
    <name type="common">ex Liu et al. 2023</name>
    <dbReference type="NCBI Taxonomy" id="3031130"/>
    <lineage>
        <taxon>Bacteria</taxon>
        <taxon>Pseudomonadati</taxon>
        <taxon>Pseudomonadota</taxon>
        <taxon>Alphaproteobacteria</taxon>
        <taxon>Sphingomonadales</taxon>
        <taxon>Sphingomonadaceae</taxon>
        <taxon>Novosphingobium</taxon>
    </lineage>
</organism>
<dbReference type="Pfam" id="PF01052">
    <property type="entry name" value="FliMN_C"/>
    <property type="match status" value="1"/>
</dbReference>
<comment type="caution">
    <text evidence="12">The sequence shown here is derived from an EMBL/GenBank/DDBJ whole genome shotgun (WGS) entry which is preliminary data.</text>
</comment>
<evidence type="ECO:0000313" key="12">
    <source>
        <dbReference type="EMBL" id="MDE8651128.1"/>
    </source>
</evidence>
<keyword evidence="12" id="KW-0282">Flagellum</keyword>
<evidence type="ECO:0000256" key="2">
    <source>
        <dbReference type="ARBA" id="ARBA00004202"/>
    </source>
</evidence>
<gene>
    <name evidence="12" type="ORF">PYV00_05280</name>
</gene>
<evidence type="ECO:0000256" key="8">
    <source>
        <dbReference type="ARBA" id="ARBA00023136"/>
    </source>
</evidence>
<protein>
    <recommendedName>
        <fullName evidence="4">Flagellar motor switch protein FliM</fullName>
    </recommendedName>
</protein>
<proteinExistence type="inferred from homology"/>
<evidence type="ECO:0000259" key="11">
    <source>
        <dbReference type="Pfam" id="PF01052"/>
    </source>
</evidence>
<keyword evidence="12" id="KW-0969">Cilium</keyword>
<dbReference type="InterPro" id="IPR001543">
    <property type="entry name" value="FliN-like_C"/>
</dbReference>
<keyword evidence="13" id="KW-1185">Reference proteome</keyword>
<comment type="function">
    <text evidence="10">FliM is one of three proteins (FliG, FliN, FliM) that forms the rotor-mounted switch complex (C ring), located at the base of the basal body. This complex interacts with the CheY and CheZ chemotaxis proteins, in addition to contacting components of the motor that determine the direction of flagellar rotation.</text>
</comment>
<evidence type="ECO:0000313" key="13">
    <source>
        <dbReference type="Proteomes" id="UP001216253"/>
    </source>
</evidence>
<evidence type="ECO:0000256" key="5">
    <source>
        <dbReference type="ARBA" id="ARBA00022475"/>
    </source>
</evidence>
<accession>A0ABT5WM55</accession>
<dbReference type="Gene3D" id="2.30.330.10">
    <property type="entry name" value="SpoA-like"/>
    <property type="match status" value="1"/>
</dbReference>
<dbReference type="PANTHER" id="PTHR30034:SF6">
    <property type="entry name" value="YOP PROTEINS TRANSLOCATION PROTEIN Q"/>
    <property type="match status" value="1"/>
</dbReference>
<reference evidence="12 13" key="1">
    <citation type="submission" date="2023-03" db="EMBL/GenBank/DDBJ databases">
        <title>NovoSphingobium album sp. nov. isolated from polycyclic aromatic hydrocarbons- and heavy-metal polluted soil.</title>
        <authorList>
            <person name="Liu Z."/>
            <person name="Wang K."/>
        </authorList>
    </citation>
    <scope>NUCLEOTIDE SEQUENCE [LARGE SCALE GENOMIC DNA]</scope>
    <source>
        <strain evidence="12 13">H3SJ31-1</strain>
    </source>
</reference>
<dbReference type="PANTHER" id="PTHR30034">
    <property type="entry name" value="FLAGELLAR MOTOR SWITCH PROTEIN FLIM"/>
    <property type="match status" value="1"/>
</dbReference>
<evidence type="ECO:0000256" key="7">
    <source>
        <dbReference type="ARBA" id="ARBA00022779"/>
    </source>
</evidence>
<keyword evidence="9" id="KW-0975">Bacterial flagellum</keyword>
<dbReference type="InterPro" id="IPR028976">
    <property type="entry name" value="CheC-like_sf"/>
</dbReference>
<evidence type="ECO:0000256" key="10">
    <source>
        <dbReference type="ARBA" id="ARBA00025044"/>
    </source>
</evidence>
<dbReference type="Gene3D" id="3.40.1550.10">
    <property type="entry name" value="CheC-like"/>
    <property type="match status" value="1"/>
</dbReference>
<keyword evidence="7" id="KW-0283">Flagellar rotation</keyword>
<keyword evidence="8" id="KW-0472">Membrane</keyword>